<protein>
    <submittedName>
        <fullName evidence="2">Uncharacterized protein</fullName>
    </submittedName>
</protein>
<accession>E5AUV2</accession>
<evidence type="ECO:0000256" key="1">
    <source>
        <dbReference type="SAM" id="MobiDB-lite"/>
    </source>
</evidence>
<evidence type="ECO:0000313" key="2">
    <source>
        <dbReference type="EMBL" id="CBW76876.1"/>
    </source>
</evidence>
<feature type="region of interest" description="Disordered" evidence="1">
    <location>
        <begin position="19"/>
        <end position="41"/>
    </location>
</feature>
<name>E5AUV2_MYCRK</name>
<keyword evidence="2" id="KW-0614">Plasmid</keyword>
<dbReference type="AlphaFoldDB" id="E5AUV2"/>
<geneLocation type="plasmid" evidence="2 3">
    <name>pBRH01</name>
</geneLocation>
<gene>
    <name evidence="2" type="ordered locus">RBRH_00249</name>
</gene>
<dbReference type="HOGENOM" id="CLU_1934124_0_0_4"/>
<proteinExistence type="predicted"/>
<reference evidence="2 3" key="1">
    <citation type="journal article" date="2011" name="J. Bacteriol.">
        <title>Complete genome sequence of Burkholderia rhizoxinica, an endosymbiont of Rhizopus microsporus.</title>
        <authorList>
            <person name="Lackner G."/>
            <person name="Moebius N."/>
            <person name="Partida-Martinez L."/>
            <person name="Hertweck C."/>
        </authorList>
    </citation>
    <scope>NUCLEOTIDE SEQUENCE [LARGE SCALE GENOMIC DNA]</scope>
    <source>
        <strain evidence="3">DSM 19002 / CIP 109453 / HKI 454</strain>
        <plasmid evidence="2 3">pBRH01</plasmid>
    </source>
</reference>
<sequence>MQETACAAYPILRSCHGSKAPTVDSRDGPHPAGAQTNDWGRVRPARRARTITAPRGSGFYVSSRAAPLSLMDIGPRLDRAIDPLWIARQSLETSSNMLTPGCGSMPHRLDARGRRAPRTAVAGTRWIGPG</sequence>
<evidence type="ECO:0000313" key="3">
    <source>
        <dbReference type="Proteomes" id="UP000007437"/>
    </source>
</evidence>
<dbReference type="KEGG" id="brh:RBRH_00249"/>
<dbReference type="EMBL" id="FR687360">
    <property type="protein sequence ID" value="CBW76876.1"/>
    <property type="molecule type" value="Genomic_DNA"/>
</dbReference>
<dbReference type="Proteomes" id="UP000007437">
    <property type="component" value="Plasmid pBRH01"/>
</dbReference>
<organism evidence="2 3">
    <name type="scientific">Mycetohabitans rhizoxinica (strain DSM 19002 / CIP 109453 / HKI 454)</name>
    <name type="common">Paraburkholderia rhizoxinica</name>
    <dbReference type="NCBI Taxonomy" id="882378"/>
    <lineage>
        <taxon>Bacteria</taxon>
        <taxon>Pseudomonadati</taxon>
        <taxon>Pseudomonadota</taxon>
        <taxon>Betaproteobacteria</taxon>
        <taxon>Burkholderiales</taxon>
        <taxon>Burkholderiaceae</taxon>
        <taxon>Mycetohabitans</taxon>
    </lineage>
</organism>
<dbReference type="eggNOG" id="COG1167">
    <property type="taxonomic scope" value="Bacteria"/>
</dbReference>